<dbReference type="InterPro" id="IPR003409">
    <property type="entry name" value="MORN"/>
</dbReference>
<evidence type="ECO:0000256" key="1">
    <source>
        <dbReference type="ARBA" id="ARBA00022737"/>
    </source>
</evidence>
<dbReference type="SMART" id="SM00698">
    <property type="entry name" value="MORN"/>
    <property type="match status" value="1"/>
</dbReference>
<sequence>GTVRGRDEAGSGTSYEGSFYKDYRHGNGIYSWPDGSRFTGKFYLNRKESYGVQLCADGTVFKLFRNMSKSSWC</sequence>
<gene>
    <name evidence="2" type="primary">ANKMY1</name>
</gene>
<reference evidence="2" key="1">
    <citation type="submission" date="2025-08" db="UniProtKB">
        <authorList>
            <consortium name="Ensembl"/>
        </authorList>
    </citation>
    <scope>IDENTIFICATION</scope>
</reference>
<evidence type="ECO:0000313" key="3">
    <source>
        <dbReference type="Proteomes" id="UP000694580"/>
    </source>
</evidence>
<evidence type="ECO:0000313" key="2">
    <source>
        <dbReference type="Ensembl" id="ENSDCDP00010026858.1"/>
    </source>
</evidence>
<organism evidence="2 3">
    <name type="scientific">Denticeps clupeoides</name>
    <name type="common">denticle herring</name>
    <dbReference type="NCBI Taxonomy" id="299321"/>
    <lineage>
        <taxon>Eukaryota</taxon>
        <taxon>Metazoa</taxon>
        <taxon>Chordata</taxon>
        <taxon>Craniata</taxon>
        <taxon>Vertebrata</taxon>
        <taxon>Euteleostomi</taxon>
        <taxon>Actinopterygii</taxon>
        <taxon>Neopterygii</taxon>
        <taxon>Teleostei</taxon>
        <taxon>Clupei</taxon>
        <taxon>Clupeiformes</taxon>
        <taxon>Denticipitoidei</taxon>
        <taxon>Denticipitidae</taxon>
        <taxon>Denticeps</taxon>
    </lineage>
</organism>
<dbReference type="Ensembl" id="ENSDCDT00010033318.1">
    <property type="protein sequence ID" value="ENSDCDP00010026858.1"/>
    <property type="gene ID" value="ENSDCDG00010017088.1"/>
</dbReference>
<dbReference type="PANTHER" id="PTHR15897:SF2">
    <property type="entry name" value="ANKYRIN REPEAT AND MYND DOMAIN-CONTAINING PROTEIN 1"/>
    <property type="match status" value="1"/>
</dbReference>
<dbReference type="PANTHER" id="PTHR15897">
    <property type="entry name" value="ANKYRIN REPEAT AND MYND DOMAIN PROTEIN 1"/>
    <property type="match status" value="1"/>
</dbReference>
<dbReference type="InterPro" id="IPR053064">
    <property type="entry name" value="Ankyrin-MYND_domain-protein"/>
</dbReference>
<dbReference type="Gene3D" id="2.20.110.10">
    <property type="entry name" value="Histone H3 K4-specific methyltransferase SET7/9 N-terminal domain"/>
    <property type="match status" value="1"/>
</dbReference>
<dbReference type="SUPFAM" id="SSF82185">
    <property type="entry name" value="Histone H3 K4-specific methyltransferase SET7/9 N-terminal domain"/>
    <property type="match status" value="1"/>
</dbReference>
<reference evidence="2" key="2">
    <citation type="submission" date="2025-09" db="UniProtKB">
        <authorList>
            <consortium name="Ensembl"/>
        </authorList>
    </citation>
    <scope>IDENTIFICATION</scope>
</reference>
<dbReference type="Pfam" id="PF02493">
    <property type="entry name" value="MORN"/>
    <property type="match status" value="2"/>
</dbReference>
<accession>A0AAY4C1A0</accession>
<protein>
    <submittedName>
        <fullName evidence="2">Uncharacterized protein</fullName>
    </submittedName>
</protein>
<name>A0AAY4C1A0_9TELE</name>
<proteinExistence type="predicted"/>
<dbReference type="AlphaFoldDB" id="A0AAY4C1A0"/>
<dbReference type="GeneTree" id="ENSGT00460000041630"/>
<keyword evidence="3" id="KW-1185">Reference proteome</keyword>
<keyword evidence="1" id="KW-0677">Repeat</keyword>
<dbReference type="Proteomes" id="UP000694580">
    <property type="component" value="Unplaced"/>
</dbReference>